<dbReference type="EMBL" id="JAAGRQ010000001">
    <property type="protein sequence ID" value="NDY55209.1"/>
    <property type="molecule type" value="Genomic_DNA"/>
</dbReference>
<proteinExistence type="inferred from homology"/>
<dbReference type="NCBIfam" id="TIGR01552">
    <property type="entry name" value="phd_fam"/>
    <property type="match status" value="1"/>
</dbReference>
<protein>
    <recommendedName>
        <fullName evidence="2">Antitoxin</fullName>
    </recommendedName>
</protein>
<dbReference type="Pfam" id="PF02604">
    <property type="entry name" value="PhdYeFM_antitox"/>
    <property type="match status" value="1"/>
</dbReference>
<comment type="function">
    <text evidence="2">Antitoxin component of a type II toxin-antitoxin (TA) system.</text>
</comment>
<comment type="similarity">
    <text evidence="1 2">Belongs to the phD/YefM antitoxin family.</text>
</comment>
<dbReference type="InterPro" id="IPR036165">
    <property type="entry name" value="YefM-like_sf"/>
</dbReference>
<evidence type="ECO:0000256" key="1">
    <source>
        <dbReference type="ARBA" id="ARBA00009981"/>
    </source>
</evidence>
<dbReference type="Proteomes" id="UP000469724">
    <property type="component" value="Unassembled WGS sequence"/>
</dbReference>
<sequence>MPSTWTLQDAKNKFSEVVNAACAGAPQVVTKRGKPSVVVVSMSDYERFVAQGKSPAPRFTEFLLSMPGGGAEADASREDIALREVEF</sequence>
<dbReference type="RefSeq" id="WP_163300262.1">
    <property type="nucleotide sequence ID" value="NZ_JAAGRQ010000001.1"/>
</dbReference>
<dbReference type="InterPro" id="IPR006442">
    <property type="entry name" value="Antitoxin_Phd/YefM"/>
</dbReference>
<dbReference type="AlphaFoldDB" id="A0A7K3NJ15"/>
<evidence type="ECO:0000313" key="3">
    <source>
        <dbReference type="EMBL" id="NDY55209.1"/>
    </source>
</evidence>
<evidence type="ECO:0000256" key="2">
    <source>
        <dbReference type="RuleBase" id="RU362080"/>
    </source>
</evidence>
<dbReference type="Gene3D" id="3.40.1620.10">
    <property type="entry name" value="YefM-like domain"/>
    <property type="match status" value="1"/>
</dbReference>
<name>A0A7K3NJ15_9BACT</name>
<accession>A0A7K3NJ15</accession>
<reference evidence="3 4" key="1">
    <citation type="submission" date="2020-02" db="EMBL/GenBank/DDBJ databases">
        <title>Comparative genomics of sulfur disproportionating microorganisms.</title>
        <authorList>
            <person name="Ward L.M."/>
            <person name="Bertran E."/>
            <person name="Johnston D.T."/>
        </authorList>
    </citation>
    <scope>NUCLEOTIDE SEQUENCE [LARGE SCALE GENOMIC DNA]</scope>
    <source>
        <strain evidence="3 4">DSM 3696</strain>
    </source>
</reference>
<dbReference type="SUPFAM" id="SSF143120">
    <property type="entry name" value="YefM-like"/>
    <property type="match status" value="1"/>
</dbReference>
<gene>
    <name evidence="3" type="ORF">G3N56_00420</name>
</gene>
<evidence type="ECO:0000313" key="4">
    <source>
        <dbReference type="Proteomes" id="UP000469724"/>
    </source>
</evidence>
<comment type="caution">
    <text evidence="3">The sequence shown here is derived from an EMBL/GenBank/DDBJ whole genome shotgun (WGS) entry which is preliminary data.</text>
</comment>
<keyword evidence="4" id="KW-1185">Reference proteome</keyword>
<organism evidence="3 4">
    <name type="scientific">Desulfolutivibrio sulfodismutans</name>
    <dbReference type="NCBI Taxonomy" id="63561"/>
    <lineage>
        <taxon>Bacteria</taxon>
        <taxon>Pseudomonadati</taxon>
        <taxon>Thermodesulfobacteriota</taxon>
        <taxon>Desulfovibrionia</taxon>
        <taxon>Desulfovibrionales</taxon>
        <taxon>Desulfovibrionaceae</taxon>
        <taxon>Desulfolutivibrio</taxon>
    </lineage>
</organism>